<dbReference type="EMBL" id="UFQT01002456">
    <property type="protein sequence ID" value="SSX33511.1"/>
    <property type="molecule type" value="Genomic_DNA"/>
</dbReference>
<organism evidence="10">
    <name type="scientific">Culicoides sonorensis</name>
    <name type="common">Biting midge</name>
    <dbReference type="NCBI Taxonomy" id="179676"/>
    <lineage>
        <taxon>Eukaryota</taxon>
        <taxon>Metazoa</taxon>
        <taxon>Ecdysozoa</taxon>
        <taxon>Arthropoda</taxon>
        <taxon>Hexapoda</taxon>
        <taxon>Insecta</taxon>
        <taxon>Pterygota</taxon>
        <taxon>Neoptera</taxon>
        <taxon>Endopterygota</taxon>
        <taxon>Diptera</taxon>
        <taxon>Nematocera</taxon>
        <taxon>Chironomoidea</taxon>
        <taxon>Ceratopogonidae</taxon>
        <taxon>Ceratopogoninae</taxon>
        <taxon>Culicoides</taxon>
        <taxon>Monoculicoides</taxon>
    </lineage>
</organism>
<gene>
    <name evidence="10" type="primary">CSON006559</name>
</gene>
<name>A0A336MVG6_CULSO</name>
<dbReference type="PANTHER" id="PTHR24269:SF16">
    <property type="entry name" value="PROTEIN SLG1"/>
    <property type="match status" value="1"/>
</dbReference>
<feature type="domain" description="WSC" evidence="8">
    <location>
        <begin position="113"/>
        <end position="208"/>
    </location>
</feature>
<feature type="chain" id="PRO_5033343333" evidence="7">
    <location>
        <begin position="20"/>
        <end position="243"/>
    </location>
</feature>
<evidence type="ECO:0000256" key="1">
    <source>
        <dbReference type="ARBA" id="ARBA00004167"/>
    </source>
</evidence>
<accession>A0A336MVG6</accession>
<keyword evidence="6" id="KW-0325">Glycoprotein</keyword>
<reference evidence="9" key="1">
    <citation type="submission" date="2018-04" db="EMBL/GenBank/DDBJ databases">
        <authorList>
            <person name="Go L.Y."/>
            <person name="Mitchell J.A."/>
        </authorList>
    </citation>
    <scope>NUCLEOTIDE SEQUENCE</scope>
    <source>
        <tissue evidence="9">Whole organism</tissue>
    </source>
</reference>
<dbReference type="EMBL" id="UFQS01002456">
    <property type="protein sequence ID" value="SSX14094.1"/>
    <property type="molecule type" value="Genomic_DNA"/>
</dbReference>
<keyword evidence="2" id="KW-0812">Transmembrane</keyword>
<keyword evidence="4" id="KW-1133">Transmembrane helix</keyword>
<evidence type="ECO:0000256" key="5">
    <source>
        <dbReference type="ARBA" id="ARBA00023136"/>
    </source>
</evidence>
<sequence>MKIYVFSLICYYFISVSICENVKEDISIDIQSNLSSSNGAYPNLQSYVTQIALKSDLNKILQGNEILSSKISNMEGCLGQKIEKAIEKISSLIKNEQICPRNMLCIERKQRKSGRFIGCYEDHRLQRIFKGYTTRLNFNTKENCIDTCLEKRFTYAGTQAGDWCHCGNSAPKPSINKRLPDDQCFRECPGNFKQHCGGPLSMNIYETGIEEYRFDPDGNPIDEPDSSSAQEFVLKFDCDRKYI</sequence>
<evidence type="ECO:0000256" key="4">
    <source>
        <dbReference type="ARBA" id="ARBA00022989"/>
    </source>
</evidence>
<comment type="subcellular location">
    <subcellularLocation>
        <location evidence="1">Membrane</location>
        <topology evidence="1">Single-pass membrane protein</topology>
    </subcellularLocation>
</comment>
<keyword evidence="5" id="KW-0472">Membrane</keyword>
<keyword evidence="3 7" id="KW-0732">Signal</keyword>
<dbReference type="InterPro" id="IPR051836">
    <property type="entry name" value="Kremen_rcpt"/>
</dbReference>
<evidence type="ECO:0000313" key="10">
    <source>
        <dbReference type="EMBL" id="SSX33511.1"/>
    </source>
</evidence>
<dbReference type="AlphaFoldDB" id="A0A336MVG6"/>
<dbReference type="PANTHER" id="PTHR24269">
    <property type="entry name" value="KREMEN PROTEIN"/>
    <property type="match status" value="1"/>
</dbReference>
<evidence type="ECO:0000259" key="8">
    <source>
        <dbReference type="PROSITE" id="PS51212"/>
    </source>
</evidence>
<dbReference type="VEuPathDB" id="VectorBase:CSON006559"/>
<evidence type="ECO:0000256" key="7">
    <source>
        <dbReference type="SAM" id="SignalP"/>
    </source>
</evidence>
<dbReference type="GO" id="GO:0005886">
    <property type="term" value="C:plasma membrane"/>
    <property type="evidence" value="ECO:0007669"/>
    <property type="project" value="TreeGrafter"/>
</dbReference>
<protein>
    <submittedName>
        <fullName evidence="10">CSON006559 protein</fullName>
    </submittedName>
</protein>
<dbReference type="InterPro" id="IPR002889">
    <property type="entry name" value="WSC_carb-bd"/>
</dbReference>
<reference evidence="10" key="2">
    <citation type="submission" date="2018-07" db="EMBL/GenBank/DDBJ databases">
        <authorList>
            <person name="Quirk P.G."/>
            <person name="Krulwich T.A."/>
        </authorList>
    </citation>
    <scope>NUCLEOTIDE SEQUENCE</scope>
</reference>
<evidence type="ECO:0000256" key="2">
    <source>
        <dbReference type="ARBA" id="ARBA00022692"/>
    </source>
</evidence>
<evidence type="ECO:0000313" key="9">
    <source>
        <dbReference type="EMBL" id="SSX14094.1"/>
    </source>
</evidence>
<feature type="signal peptide" evidence="7">
    <location>
        <begin position="1"/>
        <end position="19"/>
    </location>
</feature>
<proteinExistence type="predicted"/>
<evidence type="ECO:0000256" key="6">
    <source>
        <dbReference type="ARBA" id="ARBA00023180"/>
    </source>
</evidence>
<dbReference type="Pfam" id="PF01822">
    <property type="entry name" value="WSC"/>
    <property type="match status" value="1"/>
</dbReference>
<evidence type="ECO:0000256" key="3">
    <source>
        <dbReference type="ARBA" id="ARBA00022729"/>
    </source>
</evidence>
<dbReference type="PROSITE" id="PS51212">
    <property type="entry name" value="WSC"/>
    <property type="match status" value="1"/>
</dbReference>
<dbReference type="SMART" id="SM00321">
    <property type="entry name" value="WSC"/>
    <property type="match status" value="1"/>
</dbReference>